<evidence type="ECO:0000313" key="2">
    <source>
        <dbReference type="Proteomes" id="UP000324800"/>
    </source>
</evidence>
<dbReference type="Proteomes" id="UP000324800">
    <property type="component" value="Unassembled WGS sequence"/>
</dbReference>
<dbReference type="AlphaFoldDB" id="A0A5J4VYS9"/>
<organism evidence="1 2">
    <name type="scientific">Streblomastix strix</name>
    <dbReference type="NCBI Taxonomy" id="222440"/>
    <lineage>
        <taxon>Eukaryota</taxon>
        <taxon>Metamonada</taxon>
        <taxon>Preaxostyla</taxon>
        <taxon>Oxymonadida</taxon>
        <taxon>Streblomastigidae</taxon>
        <taxon>Streblomastix</taxon>
    </lineage>
</organism>
<name>A0A5J4VYS9_9EUKA</name>
<protein>
    <submittedName>
        <fullName evidence="1">Uncharacterized protein</fullName>
    </submittedName>
</protein>
<proteinExistence type="predicted"/>
<comment type="caution">
    <text evidence="1">The sequence shown here is derived from an EMBL/GenBank/DDBJ whole genome shotgun (WGS) entry which is preliminary data.</text>
</comment>
<feature type="non-terminal residue" evidence="1">
    <location>
        <position position="1"/>
    </location>
</feature>
<sequence length="62" mass="6934">IPTLLRTLPLLARVSFEQIEEEGANEEIEAQMNNNGLGGDIKAWGNLTKAVILNHFIHRHLS</sequence>
<dbReference type="EMBL" id="SNRW01004222">
    <property type="protein sequence ID" value="KAA6387831.1"/>
    <property type="molecule type" value="Genomic_DNA"/>
</dbReference>
<evidence type="ECO:0000313" key="1">
    <source>
        <dbReference type="EMBL" id="KAA6387831.1"/>
    </source>
</evidence>
<gene>
    <name evidence="1" type="ORF">EZS28_016641</name>
</gene>
<reference evidence="1 2" key="1">
    <citation type="submission" date="2019-03" db="EMBL/GenBank/DDBJ databases">
        <title>Single cell metagenomics reveals metabolic interactions within the superorganism composed of flagellate Streblomastix strix and complex community of Bacteroidetes bacteria on its surface.</title>
        <authorList>
            <person name="Treitli S.C."/>
            <person name="Kolisko M."/>
            <person name="Husnik F."/>
            <person name="Keeling P."/>
            <person name="Hampl V."/>
        </authorList>
    </citation>
    <scope>NUCLEOTIDE SEQUENCE [LARGE SCALE GENOMIC DNA]</scope>
    <source>
        <strain evidence="1">ST1C</strain>
    </source>
</reference>
<accession>A0A5J4VYS9</accession>